<evidence type="ECO:0000259" key="8">
    <source>
        <dbReference type="Pfam" id="PF13844"/>
    </source>
</evidence>
<keyword evidence="6" id="KW-0677">Repeat</keyword>
<dbReference type="Pfam" id="PF13844">
    <property type="entry name" value="Glyco_transf_41"/>
    <property type="match status" value="2"/>
</dbReference>
<dbReference type="EC" id="2.4.1.255" evidence="3"/>
<dbReference type="AlphaFoldDB" id="A0A2K9NKR8"/>
<dbReference type="SUPFAM" id="SSF53756">
    <property type="entry name" value="UDP-Glycosyltransferase/glycogen phosphorylase"/>
    <property type="match status" value="1"/>
</dbReference>
<name>A0A2K9NKR8_9PROT</name>
<evidence type="ECO:0000256" key="2">
    <source>
        <dbReference type="ARBA" id="ARBA00005386"/>
    </source>
</evidence>
<keyword evidence="5" id="KW-0808">Transferase</keyword>
<evidence type="ECO:0000256" key="7">
    <source>
        <dbReference type="ARBA" id="ARBA00022803"/>
    </source>
</evidence>
<reference evidence="9 10" key="1">
    <citation type="submission" date="2017-12" db="EMBL/GenBank/DDBJ databases">
        <title>Genomes of bacteria within cyanobacterial aggregates.</title>
        <authorList>
            <person name="Cai H."/>
        </authorList>
    </citation>
    <scope>NUCLEOTIDE SEQUENCE [LARGE SCALE GENOMIC DNA]</scope>
    <source>
        <strain evidence="9 10">TH16</strain>
        <plasmid evidence="9 10">unnamed1</plasmid>
    </source>
</reference>
<evidence type="ECO:0000256" key="6">
    <source>
        <dbReference type="ARBA" id="ARBA00022737"/>
    </source>
</evidence>
<comment type="similarity">
    <text evidence="2">Belongs to the glycosyltransferase 41 family. O-GlcNAc transferase subfamily.</text>
</comment>
<evidence type="ECO:0000313" key="10">
    <source>
        <dbReference type="Proteomes" id="UP000234752"/>
    </source>
</evidence>
<dbReference type="Proteomes" id="UP000234752">
    <property type="component" value="Plasmid unnamed1"/>
</dbReference>
<evidence type="ECO:0000256" key="4">
    <source>
        <dbReference type="ARBA" id="ARBA00022676"/>
    </source>
</evidence>
<dbReference type="PANTHER" id="PTHR44998:SF1">
    <property type="entry name" value="UDP-N-ACETYLGLUCOSAMINE--PEPTIDE N-ACETYLGLUCOSAMINYLTRANSFERASE 110 KDA SUBUNIT"/>
    <property type="match status" value="1"/>
</dbReference>
<proteinExistence type="inferred from homology"/>
<dbReference type="InterPro" id="IPR029489">
    <property type="entry name" value="OGT/SEC/SPY_C"/>
</dbReference>
<evidence type="ECO:0000313" key="9">
    <source>
        <dbReference type="EMBL" id="AUN33643.1"/>
    </source>
</evidence>
<dbReference type="PANTHER" id="PTHR44998">
    <property type="match status" value="1"/>
</dbReference>
<geneLocation type="plasmid" evidence="9 10">
    <name>unnamed1</name>
</geneLocation>
<dbReference type="KEGG" id="ncb:C0V82_22305"/>
<feature type="domain" description="O-GlcNAc transferase C-terminal" evidence="8">
    <location>
        <begin position="234"/>
        <end position="392"/>
    </location>
</feature>
<sequence>MHAYRRGSLSEAESLCRDILRGQPYHVGGLFLLAVVRTAVGDDEAAAGLFQATLTLDPALADANGNLAMIRQRQGHRAEATRLFQRATRLAPDNLDWRISHAMLCLEQPGTAARHFRSALALAPTSAAAWRGLGLALRGNDPAQAAIAFDRAFRLDPSLQQTQSEAFACRLRAAEWQHYDRDRQSMEVCIDQGGIVLPLLTQIAGIDPARQRRAAETVWQWQVAGDPPPSLSRKRHDDRLTVAYLSADFHEHATAYLITGLLEQHDRSRFRILAGCYGTEDDSAARQRIRRSVDGFHILRDLDVGQVAEWAAEQGIDILVDLKGYTAGARLDLLSRRLATVQVAYLGYPGTLGGGPVDYLVGDSVVTPPADQPYYHERLVILPGCYQVNDRNRPRPDTMIDRGSLGLPPDGFVFGALNAPQKITPDLFGCWMRVLKATPDAHLMLYDPNGTAAANLRAAATRLGVDPGRLTFVGAAPLAQHLARYRAIDLCLDSFPYTGHTTTSDALWMGVPVVTRQGDGFAARVAASLLHAVGLPELITHDLAGYEALALSLERDRARLDELKAHLERVRDTAPLFDTPAFARHLERAYRLMWERHCASLPPQTLIVPPQD</sequence>
<evidence type="ECO:0000256" key="5">
    <source>
        <dbReference type="ARBA" id="ARBA00022679"/>
    </source>
</evidence>
<organism evidence="9 10">
    <name type="scientific">Niveispirillum cyanobacteriorum</name>
    <dbReference type="NCBI Taxonomy" id="1612173"/>
    <lineage>
        <taxon>Bacteria</taxon>
        <taxon>Pseudomonadati</taxon>
        <taxon>Pseudomonadota</taxon>
        <taxon>Alphaproteobacteria</taxon>
        <taxon>Rhodospirillales</taxon>
        <taxon>Azospirillaceae</taxon>
        <taxon>Niveispirillum</taxon>
    </lineage>
</organism>
<dbReference type="Gene3D" id="1.25.40.10">
    <property type="entry name" value="Tetratricopeptide repeat domain"/>
    <property type="match status" value="2"/>
</dbReference>
<accession>A0A2K9NKR8</accession>
<evidence type="ECO:0000256" key="1">
    <source>
        <dbReference type="ARBA" id="ARBA00004922"/>
    </source>
</evidence>
<dbReference type="Pfam" id="PF13432">
    <property type="entry name" value="TPR_16"/>
    <property type="match status" value="1"/>
</dbReference>
<dbReference type="EMBL" id="CP025613">
    <property type="protein sequence ID" value="AUN33643.1"/>
    <property type="molecule type" value="Genomic_DNA"/>
</dbReference>
<evidence type="ECO:0000256" key="3">
    <source>
        <dbReference type="ARBA" id="ARBA00011970"/>
    </source>
</evidence>
<keyword evidence="4" id="KW-0328">Glycosyltransferase</keyword>
<gene>
    <name evidence="9" type="ORF">C0V82_22305</name>
</gene>
<dbReference type="InterPro" id="IPR011990">
    <property type="entry name" value="TPR-like_helical_dom_sf"/>
</dbReference>
<dbReference type="Gene3D" id="3.40.50.2000">
    <property type="entry name" value="Glycogen Phosphorylase B"/>
    <property type="match status" value="1"/>
</dbReference>
<protein>
    <recommendedName>
        <fullName evidence="3">protein O-GlcNAc transferase</fullName>
        <ecNumber evidence="3">2.4.1.255</ecNumber>
    </recommendedName>
</protein>
<comment type="pathway">
    <text evidence="1">Protein modification; protein glycosylation.</text>
</comment>
<dbReference type="SUPFAM" id="SSF48452">
    <property type="entry name" value="TPR-like"/>
    <property type="match status" value="1"/>
</dbReference>
<keyword evidence="9" id="KW-0614">Plasmid</keyword>
<keyword evidence="10" id="KW-1185">Reference proteome</keyword>
<feature type="domain" description="O-GlcNAc transferase C-terminal" evidence="8">
    <location>
        <begin position="400"/>
        <end position="585"/>
    </location>
</feature>
<dbReference type="InterPro" id="IPR019734">
    <property type="entry name" value="TPR_rpt"/>
</dbReference>
<keyword evidence="7" id="KW-0802">TPR repeat</keyword>
<dbReference type="OrthoDB" id="146908at2"/>
<dbReference type="Gene3D" id="3.40.50.11380">
    <property type="match status" value="1"/>
</dbReference>
<dbReference type="GO" id="GO:0097363">
    <property type="term" value="F:protein O-acetylglucosaminyltransferase activity"/>
    <property type="evidence" value="ECO:0007669"/>
    <property type="project" value="UniProtKB-EC"/>
</dbReference>
<dbReference type="SMART" id="SM00028">
    <property type="entry name" value="TPR"/>
    <property type="match status" value="3"/>
</dbReference>
<dbReference type="PROSITE" id="PS50005">
    <property type="entry name" value="TPR"/>
    <property type="match status" value="1"/>
</dbReference>